<dbReference type="GeneID" id="37113828"/>
<keyword evidence="3" id="KW-1185">Reference proteome</keyword>
<feature type="compositionally biased region" description="Pro residues" evidence="1">
    <location>
        <begin position="46"/>
        <end position="57"/>
    </location>
</feature>
<dbReference type="Proteomes" id="UP000246702">
    <property type="component" value="Unassembled WGS sequence"/>
</dbReference>
<comment type="caution">
    <text evidence="2">The sequence shown here is derived from an EMBL/GenBank/DDBJ whole genome shotgun (WGS) entry which is preliminary data.</text>
</comment>
<dbReference type="RefSeq" id="XP_025467820.1">
    <property type="nucleotide sequence ID" value="XM_025611685.1"/>
</dbReference>
<sequence length="100" mass="10992">MSKPNPTHHTAYYLSPTTKPTTSTTTPTTLIPSEKQYIHLPLFKNPTPPTSPSPAPNPKSQTPRQTPTCDPSNPRRIHPSFNRHNPRPSTIGRGSPSPGY</sequence>
<gene>
    <name evidence="2" type="ORF">BO94DRAFT_535046</name>
</gene>
<proteinExistence type="predicted"/>
<evidence type="ECO:0000313" key="3">
    <source>
        <dbReference type="Proteomes" id="UP000246702"/>
    </source>
</evidence>
<dbReference type="AlphaFoldDB" id="A0A317WSB8"/>
<evidence type="ECO:0000256" key="1">
    <source>
        <dbReference type="SAM" id="MobiDB-lite"/>
    </source>
</evidence>
<name>A0A317WSB8_9EURO</name>
<feature type="region of interest" description="Disordered" evidence="1">
    <location>
        <begin position="1"/>
        <end position="100"/>
    </location>
</feature>
<organism evidence="2 3">
    <name type="scientific">Aspergillus sclerotioniger CBS 115572</name>
    <dbReference type="NCBI Taxonomy" id="1450535"/>
    <lineage>
        <taxon>Eukaryota</taxon>
        <taxon>Fungi</taxon>
        <taxon>Dikarya</taxon>
        <taxon>Ascomycota</taxon>
        <taxon>Pezizomycotina</taxon>
        <taxon>Eurotiomycetes</taxon>
        <taxon>Eurotiomycetidae</taxon>
        <taxon>Eurotiales</taxon>
        <taxon>Aspergillaceae</taxon>
        <taxon>Aspergillus</taxon>
        <taxon>Aspergillus subgen. Circumdati</taxon>
    </lineage>
</organism>
<dbReference type="EMBL" id="MSFK01000013">
    <property type="protein sequence ID" value="PWY88037.1"/>
    <property type="molecule type" value="Genomic_DNA"/>
</dbReference>
<feature type="compositionally biased region" description="Low complexity" evidence="1">
    <location>
        <begin position="15"/>
        <end position="29"/>
    </location>
</feature>
<evidence type="ECO:0000313" key="2">
    <source>
        <dbReference type="EMBL" id="PWY88037.1"/>
    </source>
</evidence>
<accession>A0A317WSB8</accession>
<protein>
    <submittedName>
        <fullName evidence="2">Uncharacterized protein</fullName>
    </submittedName>
</protein>
<reference evidence="2 3" key="1">
    <citation type="submission" date="2016-12" db="EMBL/GenBank/DDBJ databases">
        <title>The genomes of Aspergillus section Nigri reveals drivers in fungal speciation.</title>
        <authorList>
            <consortium name="DOE Joint Genome Institute"/>
            <person name="Vesth T.C."/>
            <person name="Nybo J."/>
            <person name="Theobald S."/>
            <person name="Brandl J."/>
            <person name="Frisvad J.C."/>
            <person name="Nielsen K.F."/>
            <person name="Lyhne E.K."/>
            <person name="Kogle M.E."/>
            <person name="Kuo A."/>
            <person name="Riley R."/>
            <person name="Clum A."/>
            <person name="Nolan M."/>
            <person name="Lipzen A."/>
            <person name="Salamov A."/>
            <person name="Henrissat B."/>
            <person name="Wiebenga A."/>
            <person name="De Vries R.P."/>
            <person name="Grigoriev I.V."/>
            <person name="Mortensen U.H."/>
            <person name="Andersen M.R."/>
            <person name="Baker S.E."/>
        </authorList>
    </citation>
    <scope>NUCLEOTIDE SEQUENCE [LARGE SCALE GENOMIC DNA]</scope>
    <source>
        <strain evidence="2 3">CBS 115572</strain>
    </source>
</reference>
<feature type="compositionally biased region" description="Polar residues" evidence="1">
    <location>
        <begin position="59"/>
        <end position="71"/>
    </location>
</feature>